<comment type="caution">
    <text evidence="5">The sequence shown here is derived from an EMBL/GenBank/DDBJ whole genome shotgun (WGS) entry which is preliminary data.</text>
</comment>
<evidence type="ECO:0000259" key="4">
    <source>
        <dbReference type="PROSITE" id="PS51462"/>
    </source>
</evidence>
<feature type="domain" description="Nudix hydrolase" evidence="4">
    <location>
        <begin position="20"/>
        <end position="155"/>
    </location>
</feature>
<gene>
    <name evidence="5" type="ORF">A2928_03225</name>
</gene>
<organism evidence="5 6">
    <name type="scientific">Candidatus Taylorbacteria bacterium RIFCSPLOWO2_01_FULL_45_15b</name>
    <dbReference type="NCBI Taxonomy" id="1802319"/>
    <lineage>
        <taxon>Bacteria</taxon>
        <taxon>Candidatus Tayloriibacteriota</taxon>
    </lineage>
</organism>
<name>A0A1G2NFU1_9BACT</name>
<dbReference type="Gene3D" id="3.90.79.10">
    <property type="entry name" value="Nucleoside Triphosphate Pyrophosphohydrolase"/>
    <property type="match status" value="1"/>
</dbReference>
<dbReference type="SUPFAM" id="SSF55811">
    <property type="entry name" value="Nudix"/>
    <property type="match status" value="1"/>
</dbReference>
<sequence length="158" mass="17989">METSLERFFAIIGKDMNTMQQRVAVRAVIISEGKVLILRESSAYKGGTNHGKYDFPGGKINPGETIEEALRRETKEECGLQIVPGKLIAVEEWRPKVPEGQLQIFGLFYICTLRPHFEVVLGRDHDDHKWIEPRHLEEYPLTDATRATVKSLLKLIGM</sequence>
<dbReference type="PROSITE" id="PS00893">
    <property type="entry name" value="NUDIX_BOX"/>
    <property type="match status" value="1"/>
</dbReference>
<evidence type="ECO:0000313" key="6">
    <source>
        <dbReference type="Proteomes" id="UP000176221"/>
    </source>
</evidence>
<dbReference type="InterPro" id="IPR020084">
    <property type="entry name" value="NUDIX_hydrolase_CS"/>
</dbReference>
<dbReference type="InterPro" id="IPR000086">
    <property type="entry name" value="NUDIX_hydrolase_dom"/>
</dbReference>
<dbReference type="STRING" id="1802319.A2928_03225"/>
<evidence type="ECO:0000256" key="2">
    <source>
        <dbReference type="ARBA" id="ARBA00022801"/>
    </source>
</evidence>
<accession>A0A1G2NFU1</accession>
<dbReference type="PROSITE" id="PS51462">
    <property type="entry name" value="NUDIX"/>
    <property type="match status" value="1"/>
</dbReference>
<reference evidence="5 6" key="1">
    <citation type="journal article" date="2016" name="Nat. Commun.">
        <title>Thousands of microbial genomes shed light on interconnected biogeochemical processes in an aquifer system.</title>
        <authorList>
            <person name="Anantharaman K."/>
            <person name="Brown C.T."/>
            <person name="Hug L.A."/>
            <person name="Sharon I."/>
            <person name="Castelle C.J."/>
            <person name="Probst A.J."/>
            <person name="Thomas B.C."/>
            <person name="Singh A."/>
            <person name="Wilkins M.J."/>
            <person name="Karaoz U."/>
            <person name="Brodie E.L."/>
            <person name="Williams K.H."/>
            <person name="Hubbard S.S."/>
            <person name="Banfield J.F."/>
        </authorList>
    </citation>
    <scope>NUCLEOTIDE SEQUENCE [LARGE SCALE GENOMIC DNA]</scope>
</reference>
<proteinExistence type="inferred from homology"/>
<dbReference type="Pfam" id="PF00293">
    <property type="entry name" value="NUDIX"/>
    <property type="match status" value="1"/>
</dbReference>
<comment type="cofactor">
    <cofactor evidence="1">
        <name>Mg(2+)</name>
        <dbReference type="ChEBI" id="CHEBI:18420"/>
    </cofactor>
</comment>
<protein>
    <recommendedName>
        <fullName evidence="4">Nudix hydrolase domain-containing protein</fullName>
    </recommendedName>
</protein>
<dbReference type="PANTHER" id="PTHR43046:SF2">
    <property type="entry name" value="8-OXO-DGTP DIPHOSPHATASE-RELATED"/>
    <property type="match status" value="1"/>
</dbReference>
<keyword evidence="2 3" id="KW-0378">Hydrolase</keyword>
<evidence type="ECO:0000313" key="5">
    <source>
        <dbReference type="EMBL" id="OHA34251.1"/>
    </source>
</evidence>
<dbReference type="PRINTS" id="PR00502">
    <property type="entry name" value="NUDIXFAMILY"/>
</dbReference>
<evidence type="ECO:0000256" key="1">
    <source>
        <dbReference type="ARBA" id="ARBA00001946"/>
    </source>
</evidence>
<dbReference type="PANTHER" id="PTHR43046">
    <property type="entry name" value="GDP-MANNOSE MANNOSYL HYDROLASE"/>
    <property type="match status" value="1"/>
</dbReference>
<comment type="similarity">
    <text evidence="3">Belongs to the Nudix hydrolase family.</text>
</comment>
<dbReference type="InterPro" id="IPR015797">
    <property type="entry name" value="NUDIX_hydrolase-like_dom_sf"/>
</dbReference>
<dbReference type="AlphaFoldDB" id="A0A1G2NFU1"/>
<evidence type="ECO:0000256" key="3">
    <source>
        <dbReference type="RuleBase" id="RU003476"/>
    </source>
</evidence>
<dbReference type="InterPro" id="IPR020476">
    <property type="entry name" value="Nudix_hydrolase"/>
</dbReference>
<dbReference type="Proteomes" id="UP000176221">
    <property type="component" value="Unassembled WGS sequence"/>
</dbReference>
<dbReference type="GO" id="GO:0016787">
    <property type="term" value="F:hydrolase activity"/>
    <property type="evidence" value="ECO:0007669"/>
    <property type="project" value="UniProtKB-KW"/>
</dbReference>
<dbReference type="EMBL" id="MHRX01000013">
    <property type="protein sequence ID" value="OHA34251.1"/>
    <property type="molecule type" value="Genomic_DNA"/>
</dbReference>